<accession>A0AA45KFK1</accession>
<dbReference type="InterPro" id="IPR001086">
    <property type="entry name" value="Preph_deHydtase"/>
</dbReference>
<dbReference type="RefSeq" id="WP_205871825.1">
    <property type="nucleotide sequence ID" value="NZ_CP070872.1"/>
</dbReference>
<dbReference type="GO" id="GO:0005737">
    <property type="term" value="C:cytoplasm"/>
    <property type="evidence" value="ECO:0007669"/>
    <property type="project" value="TreeGrafter"/>
</dbReference>
<comment type="pathway">
    <text evidence="1 9">Amino-acid biosynthesis; L-phenylalanine biosynthesis; phenylpyruvate from prephenate: step 1/1.</text>
</comment>
<evidence type="ECO:0000256" key="6">
    <source>
        <dbReference type="ARBA" id="ARBA00023222"/>
    </source>
</evidence>
<organism evidence="12 13">
    <name type="scientific">Lactococcus taiwanensis</name>
    <dbReference type="NCBI Taxonomy" id="1151742"/>
    <lineage>
        <taxon>Bacteria</taxon>
        <taxon>Bacillati</taxon>
        <taxon>Bacillota</taxon>
        <taxon>Bacilli</taxon>
        <taxon>Lactobacillales</taxon>
        <taxon>Streptococcaceae</taxon>
        <taxon>Lactococcus</taxon>
    </lineage>
</organism>
<evidence type="ECO:0000256" key="9">
    <source>
        <dbReference type="RuleBase" id="RU361254"/>
    </source>
</evidence>
<keyword evidence="6 9" id="KW-0584">Phenylalanine biosynthesis</keyword>
<evidence type="ECO:0000313" key="13">
    <source>
        <dbReference type="Proteomes" id="UP000663608"/>
    </source>
</evidence>
<evidence type="ECO:0000313" key="12">
    <source>
        <dbReference type="EMBL" id="QSE76433.1"/>
    </source>
</evidence>
<evidence type="ECO:0000256" key="5">
    <source>
        <dbReference type="ARBA" id="ARBA00023141"/>
    </source>
</evidence>
<evidence type="ECO:0000256" key="8">
    <source>
        <dbReference type="ARBA" id="ARBA00047848"/>
    </source>
</evidence>
<feature type="domain" description="ACT" evidence="11">
    <location>
        <begin position="194"/>
        <end position="272"/>
    </location>
</feature>
<dbReference type="PANTHER" id="PTHR21022">
    <property type="entry name" value="PREPHENATE DEHYDRATASE P PROTEIN"/>
    <property type="match status" value="1"/>
</dbReference>
<sequence length="279" mass="31248">MKVAYLGPRGSFCSVVAEYAFPTDKRCAYDSIIEVIEAYEQACCDFALIPIENSTEGSVTMSIDKLFHDSKADVVGEFTLPISQNLLGHASEQPLELIYSHPQALAQTRNYLRAHYPYAQVQVMPSTSAAAEFVQQHPERPIAAVANYQAAEMFDLEILAENIQDSAQNTTRFWLLGKDKQRFDLPVQGQKVSLALTLPHNLPGALHKAISVFAWRDIDMTKIESRPLKTQLGQYFFVIDVVNNKENRSKISFAIEELVTLGVQVRVLGDYLVYAVDEV</sequence>
<dbReference type="GO" id="GO:0004664">
    <property type="term" value="F:prephenate dehydratase activity"/>
    <property type="evidence" value="ECO:0007669"/>
    <property type="project" value="UniProtKB-UniRule"/>
</dbReference>
<dbReference type="EMBL" id="CP070872">
    <property type="protein sequence ID" value="QSE76433.1"/>
    <property type="molecule type" value="Genomic_DNA"/>
</dbReference>
<dbReference type="PROSITE" id="PS00858">
    <property type="entry name" value="PREPHENATE_DEHYDR_2"/>
    <property type="match status" value="1"/>
</dbReference>
<evidence type="ECO:0000256" key="7">
    <source>
        <dbReference type="ARBA" id="ARBA00023239"/>
    </source>
</evidence>
<evidence type="ECO:0000256" key="2">
    <source>
        <dbReference type="ARBA" id="ARBA00013147"/>
    </source>
</evidence>
<dbReference type="Gene3D" id="3.30.70.260">
    <property type="match status" value="1"/>
</dbReference>
<proteinExistence type="predicted"/>
<reference evidence="12 13" key="1">
    <citation type="submission" date="2021-02" db="EMBL/GenBank/DDBJ databases">
        <title>Complete genome sequence of Lactococcus lactis strain K_LL004.</title>
        <authorList>
            <person name="Kim H.B."/>
        </authorList>
    </citation>
    <scope>NUCLEOTIDE SEQUENCE [LARGE SCALE GENOMIC DNA]</scope>
    <source>
        <strain evidence="12 13">K_LL004</strain>
    </source>
</reference>
<dbReference type="CDD" id="cd04905">
    <property type="entry name" value="ACT_CM-PDT"/>
    <property type="match status" value="1"/>
</dbReference>
<keyword evidence="13" id="KW-1185">Reference proteome</keyword>
<dbReference type="SUPFAM" id="SSF53850">
    <property type="entry name" value="Periplasmic binding protein-like II"/>
    <property type="match status" value="1"/>
</dbReference>
<feature type="domain" description="Prephenate dehydratase" evidence="10">
    <location>
        <begin position="2"/>
        <end position="178"/>
    </location>
</feature>
<dbReference type="SUPFAM" id="SSF55021">
    <property type="entry name" value="ACT-like"/>
    <property type="match status" value="1"/>
</dbReference>
<dbReference type="GO" id="GO:0009094">
    <property type="term" value="P:L-phenylalanine biosynthetic process"/>
    <property type="evidence" value="ECO:0007669"/>
    <property type="project" value="UniProtKB-KW"/>
</dbReference>
<keyword evidence="4 9" id="KW-0028">Amino-acid biosynthesis</keyword>
<evidence type="ECO:0000256" key="1">
    <source>
        <dbReference type="ARBA" id="ARBA00004741"/>
    </source>
</evidence>
<dbReference type="PROSITE" id="PS51171">
    <property type="entry name" value="PREPHENATE_DEHYDR_3"/>
    <property type="match status" value="1"/>
</dbReference>
<keyword evidence="5 9" id="KW-0057">Aromatic amino acid biosynthesis</keyword>
<dbReference type="InterPro" id="IPR018528">
    <property type="entry name" value="Preph_deHydtase_CS"/>
</dbReference>
<dbReference type="InterPro" id="IPR002912">
    <property type="entry name" value="ACT_dom"/>
</dbReference>
<dbReference type="InterPro" id="IPR045865">
    <property type="entry name" value="ACT-like_dom_sf"/>
</dbReference>
<evidence type="ECO:0000259" key="10">
    <source>
        <dbReference type="PROSITE" id="PS51171"/>
    </source>
</evidence>
<evidence type="ECO:0000256" key="4">
    <source>
        <dbReference type="ARBA" id="ARBA00022605"/>
    </source>
</evidence>
<gene>
    <name evidence="9 12" type="primary">pheA</name>
    <name evidence="12" type="ORF">JW886_08200</name>
</gene>
<protein>
    <recommendedName>
        <fullName evidence="3 9">Prephenate dehydratase</fullName>
        <shortName evidence="9">PDT</shortName>
        <ecNumber evidence="2 9">4.2.1.51</ecNumber>
    </recommendedName>
</protein>
<dbReference type="PROSITE" id="PS51671">
    <property type="entry name" value="ACT"/>
    <property type="match status" value="1"/>
</dbReference>
<evidence type="ECO:0000256" key="3">
    <source>
        <dbReference type="ARBA" id="ARBA00021872"/>
    </source>
</evidence>
<evidence type="ECO:0000259" key="11">
    <source>
        <dbReference type="PROSITE" id="PS51671"/>
    </source>
</evidence>
<dbReference type="AlphaFoldDB" id="A0AA45KFK1"/>
<keyword evidence="7 9" id="KW-0456">Lyase</keyword>
<dbReference type="Proteomes" id="UP000663608">
    <property type="component" value="Chromosome"/>
</dbReference>
<name>A0AA45KFK1_9LACT</name>
<dbReference type="EC" id="4.2.1.51" evidence="2 9"/>
<dbReference type="PANTHER" id="PTHR21022:SF19">
    <property type="entry name" value="PREPHENATE DEHYDRATASE-RELATED"/>
    <property type="match status" value="1"/>
</dbReference>
<comment type="catalytic activity">
    <reaction evidence="8 9">
        <text>prephenate + H(+) = 3-phenylpyruvate + CO2 + H2O</text>
        <dbReference type="Rhea" id="RHEA:21648"/>
        <dbReference type="ChEBI" id="CHEBI:15377"/>
        <dbReference type="ChEBI" id="CHEBI:15378"/>
        <dbReference type="ChEBI" id="CHEBI:16526"/>
        <dbReference type="ChEBI" id="CHEBI:18005"/>
        <dbReference type="ChEBI" id="CHEBI:29934"/>
        <dbReference type="EC" id="4.2.1.51"/>
    </reaction>
</comment>
<dbReference type="Gene3D" id="3.40.190.10">
    <property type="entry name" value="Periplasmic binding protein-like II"/>
    <property type="match status" value="2"/>
</dbReference>
<dbReference type="KEGG" id="lti:JW886_08200"/>
<dbReference type="NCBIfam" id="NF008865">
    <property type="entry name" value="PRK11898.1"/>
    <property type="match status" value="1"/>
</dbReference>
<dbReference type="PROSITE" id="PS00857">
    <property type="entry name" value="PREPHENATE_DEHYDR_1"/>
    <property type="match status" value="1"/>
</dbReference>
<dbReference type="Pfam" id="PF00800">
    <property type="entry name" value="PDT"/>
    <property type="match status" value="1"/>
</dbReference>